<evidence type="ECO:0000256" key="1">
    <source>
        <dbReference type="SAM" id="MobiDB-lite"/>
    </source>
</evidence>
<comment type="caution">
    <text evidence="2">The sequence shown here is derived from an EMBL/GenBank/DDBJ whole genome shotgun (WGS) entry which is preliminary data.</text>
</comment>
<dbReference type="Proteomes" id="UP000324222">
    <property type="component" value="Unassembled WGS sequence"/>
</dbReference>
<protein>
    <submittedName>
        <fullName evidence="2">Uncharacterized protein</fullName>
    </submittedName>
</protein>
<gene>
    <name evidence="2" type="ORF">E2C01_066811</name>
</gene>
<proteinExistence type="predicted"/>
<name>A0A5B7HMJ1_PORTR</name>
<organism evidence="2 3">
    <name type="scientific">Portunus trituberculatus</name>
    <name type="common">Swimming crab</name>
    <name type="synonym">Neptunus trituberculatus</name>
    <dbReference type="NCBI Taxonomy" id="210409"/>
    <lineage>
        <taxon>Eukaryota</taxon>
        <taxon>Metazoa</taxon>
        <taxon>Ecdysozoa</taxon>
        <taxon>Arthropoda</taxon>
        <taxon>Crustacea</taxon>
        <taxon>Multicrustacea</taxon>
        <taxon>Malacostraca</taxon>
        <taxon>Eumalacostraca</taxon>
        <taxon>Eucarida</taxon>
        <taxon>Decapoda</taxon>
        <taxon>Pleocyemata</taxon>
        <taxon>Brachyura</taxon>
        <taxon>Eubrachyura</taxon>
        <taxon>Portunoidea</taxon>
        <taxon>Portunidae</taxon>
        <taxon>Portuninae</taxon>
        <taxon>Portunus</taxon>
    </lineage>
</organism>
<evidence type="ECO:0000313" key="2">
    <source>
        <dbReference type="EMBL" id="MPC72502.1"/>
    </source>
</evidence>
<feature type="region of interest" description="Disordered" evidence="1">
    <location>
        <begin position="1"/>
        <end position="27"/>
    </location>
</feature>
<sequence length="165" mass="17248">MQGGAQQSVMAAGTTLTSVPESTRKLPPERMSLIQRRGGHCEGGSRSGCCGGDDCAMEPEEAGVKVPRVRDQAGAGWWRDSGGDEAKPPMGCKGAVGRSNSHLWPAEACRWMNGTEAGPPVGCGWSGGGDRARPPGDYCSASEDDMWTTVGRPGGTGMSWLPMKH</sequence>
<evidence type="ECO:0000313" key="3">
    <source>
        <dbReference type="Proteomes" id="UP000324222"/>
    </source>
</evidence>
<reference evidence="2 3" key="1">
    <citation type="submission" date="2019-05" db="EMBL/GenBank/DDBJ databases">
        <title>Another draft genome of Portunus trituberculatus and its Hox gene families provides insights of decapod evolution.</title>
        <authorList>
            <person name="Jeong J.-H."/>
            <person name="Song I."/>
            <person name="Kim S."/>
            <person name="Choi T."/>
            <person name="Kim D."/>
            <person name="Ryu S."/>
            <person name="Kim W."/>
        </authorList>
    </citation>
    <scope>NUCLEOTIDE SEQUENCE [LARGE SCALE GENOMIC DNA]</scope>
    <source>
        <tissue evidence="2">Muscle</tissue>
    </source>
</reference>
<dbReference type="EMBL" id="VSRR010034848">
    <property type="protein sequence ID" value="MPC72502.1"/>
    <property type="molecule type" value="Genomic_DNA"/>
</dbReference>
<accession>A0A5B7HMJ1</accession>
<dbReference type="AlphaFoldDB" id="A0A5B7HMJ1"/>
<feature type="compositionally biased region" description="Polar residues" evidence="1">
    <location>
        <begin position="1"/>
        <end position="21"/>
    </location>
</feature>
<keyword evidence="3" id="KW-1185">Reference proteome</keyword>